<keyword evidence="1" id="KW-0472">Membrane</keyword>
<dbReference type="Pfam" id="PF03929">
    <property type="entry name" value="PepSY_TM"/>
    <property type="match status" value="1"/>
</dbReference>
<name>A0AB37UFZ2_9CYAN</name>
<organism evidence="3 4">
    <name type="scientific">Chroococcidiopsis cubana SAG 39.79</name>
    <dbReference type="NCBI Taxonomy" id="388085"/>
    <lineage>
        <taxon>Bacteria</taxon>
        <taxon>Bacillati</taxon>
        <taxon>Cyanobacteriota</taxon>
        <taxon>Cyanophyceae</taxon>
        <taxon>Chroococcidiopsidales</taxon>
        <taxon>Chroococcidiopsidaceae</taxon>
        <taxon>Chroococcidiopsis</taxon>
    </lineage>
</organism>
<dbReference type="InterPro" id="IPR025711">
    <property type="entry name" value="PepSY"/>
</dbReference>
<reference evidence="3 4" key="1">
    <citation type="journal article" date="2019" name="Genome Biol. Evol.">
        <title>Day and night: Metabolic profiles and evolutionary relationships of six axenic non-marine cyanobacteria.</title>
        <authorList>
            <person name="Will S.E."/>
            <person name="Henke P."/>
            <person name="Boedeker C."/>
            <person name="Huang S."/>
            <person name="Brinkmann H."/>
            <person name="Rohde M."/>
            <person name="Jarek M."/>
            <person name="Friedl T."/>
            <person name="Seufert S."/>
            <person name="Schumacher M."/>
            <person name="Overmann J."/>
            <person name="Neumann-Schaal M."/>
            <person name="Petersen J."/>
        </authorList>
    </citation>
    <scope>NUCLEOTIDE SEQUENCE [LARGE SCALE GENOMIC DNA]</scope>
    <source>
        <strain evidence="3 4">SAG 39.79</strain>
    </source>
</reference>
<proteinExistence type="predicted"/>
<accession>A0AB37UFZ2</accession>
<protein>
    <recommendedName>
        <fullName evidence="2">PepSY domain-containing protein</fullName>
    </recommendedName>
</protein>
<dbReference type="RefSeq" id="WP_106168661.1">
    <property type="nucleotide sequence ID" value="NZ_JAVKZF010000002.1"/>
</dbReference>
<feature type="transmembrane region" description="Helical" evidence="1">
    <location>
        <begin position="193"/>
        <end position="215"/>
    </location>
</feature>
<dbReference type="PANTHER" id="PTHR34219:SF3">
    <property type="entry name" value="BLL7967 PROTEIN"/>
    <property type="match status" value="1"/>
</dbReference>
<dbReference type="PANTHER" id="PTHR34219">
    <property type="entry name" value="IRON-REGULATED INNER MEMBRANE PROTEIN-RELATED"/>
    <property type="match status" value="1"/>
</dbReference>
<dbReference type="Proteomes" id="UP000282574">
    <property type="component" value="Unassembled WGS sequence"/>
</dbReference>
<feature type="transmembrane region" description="Helical" evidence="1">
    <location>
        <begin position="142"/>
        <end position="168"/>
    </location>
</feature>
<sequence length="380" mass="43027">MKTKTLRSIAFSLHRYIGLAVGLILIIVGVTGSFLVFQKEFDQYLLQRQFAQITPQPQRVAIESVVNTVKATYRDRPELKLASIDTLPHNPTYRVRLRTEDDKTTDVYVNPYTGKILGDRVWEDSIIGIVFRLHYALLAGDIGIKIVGIVALLLLVLSLTGIFLWSGWRKLISGFKIKWQAHPKRVNYDIHKVAGIFTAIFLGLTAFTGFCWNFYDYAEPAIYALTFTPKSPEPVSQIVTGKSPLGITEILKTADAALPNTETTFINLPRKPEDAFTIYKKHPQESNEYGDSSVYLDQYSGKILKLIDGQNLPLAKKVLGSFTPLHYGTFWGLPSRVLYVLVGLAPLILFVTGFVMWRYRYRGKKIADRIDVAREPVQRH</sequence>
<feature type="transmembrane region" description="Helical" evidence="1">
    <location>
        <begin position="337"/>
        <end position="357"/>
    </location>
</feature>
<keyword evidence="1" id="KW-1133">Transmembrane helix</keyword>
<comment type="caution">
    <text evidence="3">The sequence shown here is derived from an EMBL/GenBank/DDBJ whole genome shotgun (WGS) entry which is preliminary data.</text>
</comment>
<keyword evidence="4" id="KW-1185">Reference proteome</keyword>
<dbReference type="Pfam" id="PF03413">
    <property type="entry name" value="PepSY"/>
    <property type="match status" value="1"/>
</dbReference>
<evidence type="ECO:0000259" key="2">
    <source>
        <dbReference type="Pfam" id="PF03413"/>
    </source>
</evidence>
<evidence type="ECO:0000256" key="1">
    <source>
        <dbReference type="SAM" id="Phobius"/>
    </source>
</evidence>
<evidence type="ECO:0000313" key="4">
    <source>
        <dbReference type="Proteomes" id="UP000282574"/>
    </source>
</evidence>
<gene>
    <name evidence="3" type="ORF">DSM107010_45180</name>
</gene>
<keyword evidence="1" id="KW-0812">Transmembrane</keyword>
<dbReference type="EMBL" id="RSCK01000047">
    <property type="protein sequence ID" value="RUT09402.1"/>
    <property type="molecule type" value="Genomic_DNA"/>
</dbReference>
<dbReference type="InterPro" id="IPR005625">
    <property type="entry name" value="PepSY-ass_TM"/>
</dbReference>
<evidence type="ECO:0000313" key="3">
    <source>
        <dbReference type="EMBL" id="RUT09402.1"/>
    </source>
</evidence>
<feature type="domain" description="PepSY" evidence="2">
    <location>
        <begin position="63"/>
        <end position="119"/>
    </location>
</feature>
<dbReference type="AlphaFoldDB" id="A0AB37UFZ2"/>
<feature type="transmembrane region" description="Helical" evidence="1">
    <location>
        <begin position="16"/>
        <end position="37"/>
    </location>
</feature>